<dbReference type="AlphaFoldDB" id="A0A1V8RNI6"/>
<feature type="compositionally biased region" description="Acidic residues" evidence="1">
    <location>
        <begin position="69"/>
        <end position="79"/>
    </location>
</feature>
<feature type="region of interest" description="Disordered" evidence="1">
    <location>
        <begin position="65"/>
        <end position="84"/>
    </location>
</feature>
<proteinExistence type="predicted"/>
<dbReference type="OrthoDB" id="8421236at2"/>
<comment type="caution">
    <text evidence="2">The sequence shown here is derived from an EMBL/GenBank/DDBJ whole genome shotgun (WGS) entry which is preliminary data.</text>
</comment>
<evidence type="ECO:0000313" key="3">
    <source>
        <dbReference type="Proteomes" id="UP000191905"/>
    </source>
</evidence>
<accession>A0A1V8RNI6</accession>
<dbReference type="RefSeq" id="WP_080920243.1">
    <property type="nucleotide sequence ID" value="NZ_MDET01000023.1"/>
</dbReference>
<evidence type="ECO:0000256" key="1">
    <source>
        <dbReference type="SAM" id="MobiDB-lite"/>
    </source>
</evidence>
<dbReference type="EMBL" id="MDET01000023">
    <property type="protein sequence ID" value="OQM74704.1"/>
    <property type="molecule type" value="Genomic_DNA"/>
</dbReference>
<reference evidence="2 3" key="1">
    <citation type="journal article" date="2016" name="Int. J. Syst. Evol. Microbiol.">
        <title>Pseudaminobacter manganicus sp. nov., isolated from sludge of a manganese mine.</title>
        <authorList>
            <person name="Li J."/>
            <person name="Huang J."/>
            <person name="Liao S."/>
            <person name="Wang G."/>
        </authorList>
    </citation>
    <scope>NUCLEOTIDE SEQUENCE [LARGE SCALE GENOMIC DNA]</scope>
    <source>
        <strain evidence="2 3">JH-7</strain>
    </source>
</reference>
<dbReference type="Proteomes" id="UP000191905">
    <property type="component" value="Unassembled WGS sequence"/>
</dbReference>
<keyword evidence="3" id="KW-1185">Reference proteome</keyword>
<protein>
    <submittedName>
        <fullName evidence="2">Uncharacterized protein</fullName>
    </submittedName>
</protein>
<sequence length="167" mass="19369">MAKTPAEYQRAYRERKAEAAKLAGDPTDKIARQKFSEYIADNLDSFQSEVHYLLEWAGIKPDALPTFETDNDPEYDAESDGPYRGSIGRAERMAALLIDAGSNLANFVNRYKRKEITDRIREIENTDFHDHFVKSEAFKEHARLQKMLDQLDKQVRRPFPQWKVTGE</sequence>
<organism evidence="2 3">
    <name type="scientific">Manganibacter manganicus</name>
    <dbReference type="NCBI Taxonomy" id="1873176"/>
    <lineage>
        <taxon>Bacteria</taxon>
        <taxon>Pseudomonadati</taxon>
        <taxon>Pseudomonadota</taxon>
        <taxon>Alphaproteobacteria</taxon>
        <taxon>Hyphomicrobiales</taxon>
        <taxon>Phyllobacteriaceae</taxon>
        <taxon>Manganibacter</taxon>
    </lineage>
</organism>
<gene>
    <name evidence="2" type="ORF">BFN67_03445</name>
</gene>
<name>A0A1V8RNI6_9HYPH</name>
<evidence type="ECO:0000313" key="2">
    <source>
        <dbReference type="EMBL" id="OQM74704.1"/>
    </source>
</evidence>